<dbReference type="CDD" id="cd04673">
    <property type="entry name" value="NUDIX_ADPRase"/>
    <property type="match status" value="1"/>
</dbReference>
<evidence type="ECO:0000256" key="2">
    <source>
        <dbReference type="ARBA" id="ARBA00022801"/>
    </source>
</evidence>
<sequence length="156" mass="16724">MTDADLPDPRAYPANPLLGVSAAVFRDGRVLVAKRARPPLDGLWSLPGGLVEIGETLGEAAAREVFEETGVKAEIVMPADIVEVIRRDARGVVVRHFVIVSFAARWIDGEARTSDEAADVAWMAPDDLGTLEMTERTPEVVAKAAALVDAEPARSH</sequence>
<evidence type="ECO:0000313" key="5">
    <source>
        <dbReference type="EMBL" id="MEJ8571688.1"/>
    </source>
</evidence>
<dbReference type="PANTHER" id="PTHR43736">
    <property type="entry name" value="ADP-RIBOSE PYROPHOSPHATASE"/>
    <property type="match status" value="1"/>
</dbReference>
<comment type="cofactor">
    <cofactor evidence="1">
        <name>Mg(2+)</name>
        <dbReference type="ChEBI" id="CHEBI:18420"/>
    </cofactor>
</comment>
<dbReference type="EMBL" id="JAZHOF010000003">
    <property type="protein sequence ID" value="MEJ8571688.1"/>
    <property type="molecule type" value="Genomic_DNA"/>
</dbReference>
<evidence type="ECO:0000256" key="3">
    <source>
        <dbReference type="RuleBase" id="RU003476"/>
    </source>
</evidence>
<dbReference type="Gene3D" id="3.90.79.10">
    <property type="entry name" value="Nucleoside Triphosphate Pyrophosphohydrolase"/>
    <property type="match status" value="1"/>
</dbReference>
<dbReference type="InterPro" id="IPR015797">
    <property type="entry name" value="NUDIX_hydrolase-like_dom_sf"/>
</dbReference>
<dbReference type="InterPro" id="IPR020476">
    <property type="entry name" value="Nudix_hydrolase"/>
</dbReference>
<dbReference type="AlphaFoldDB" id="A0AAW9RN12"/>
<dbReference type="Pfam" id="PF00293">
    <property type="entry name" value="NUDIX"/>
    <property type="match status" value="1"/>
</dbReference>
<dbReference type="InterPro" id="IPR000086">
    <property type="entry name" value="NUDIX_hydrolase_dom"/>
</dbReference>
<gene>
    <name evidence="5" type="ORF">V3328_09410</name>
</gene>
<dbReference type="SUPFAM" id="SSF55811">
    <property type="entry name" value="Nudix"/>
    <property type="match status" value="1"/>
</dbReference>
<keyword evidence="6" id="KW-1185">Reference proteome</keyword>
<dbReference type="RefSeq" id="WP_340329383.1">
    <property type="nucleotide sequence ID" value="NZ_JAZHOF010000003.1"/>
</dbReference>
<organism evidence="5 6">
    <name type="scientific">Microbaculum marinum</name>
    <dbReference type="NCBI Taxonomy" id="1764581"/>
    <lineage>
        <taxon>Bacteria</taxon>
        <taxon>Pseudomonadati</taxon>
        <taxon>Pseudomonadota</taxon>
        <taxon>Alphaproteobacteria</taxon>
        <taxon>Hyphomicrobiales</taxon>
        <taxon>Tepidamorphaceae</taxon>
        <taxon>Microbaculum</taxon>
    </lineage>
</organism>
<name>A0AAW9RN12_9HYPH</name>
<dbReference type="GO" id="GO:0016787">
    <property type="term" value="F:hydrolase activity"/>
    <property type="evidence" value="ECO:0007669"/>
    <property type="project" value="UniProtKB-KW"/>
</dbReference>
<evidence type="ECO:0000256" key="1">
    <source>
        <dbReference type="ARBA" id="ARBA00001946"/>
    </source>
</evidence>
<comment type="similarity">
    <text evidence="3">Belongs to the Nudix hydrolase family.</text>
</comment>
<feature type="domain" description="Nudix hydrolase" evidence="4">
    <location>
        <begin position="15"/>
        <end position="147"/>
    </location>
</feature>
<dbReference type="PANTHER" id="PTHR43736:SF1">
    <property type="entry name" value="DIHYDRONEOPTERIN TRIPHOSPHATE DIPHOSPHATASE"/>
    <property type="match status" value="1"/>
</dbReference>
<dbReference type="PROSITE" id="PS00893">
    <property type="entry name" value="NUDIX_BOX"/>
    <property type="match status" value="1"/>
</dbReference>
<protein>
    <submittedName>
        <fullName evidence="5">NUDIX hydrolase</fullName>
    </submittedName>
</protein>
<evidence type="ECO:0000313" key="6">
    <source>
        <dbReference type="Proteomes" id="UP001378188"/>
    </source>
</evidence>
<comment type="caution">
    <text evidence="5">The sequence shown here is derived from an EMBL/GenBank/DDBJ whole genome shotgun (WGS) entry which is preliminary data.</text>
</comment>
<dbReference type="PROSITE" id="PS51462">
    <property type="entry name" value="NUDIX"/>
    <property type="match status" value="1"/>
</dbReference>
<dbReference type="Proteomes" id="UP001378188">
    <property type="component" value="Unassembled WGS sequence"/>
</dbReference>
<evidence type="ECO:0000259" key="4">
    <source>
        <dbReference type="PROSITE" id="PS51462"/>
    </source>
</evidence>
<accession>A0AAW9RN12</accession>
<dbReference type="InterPro" id="IPR020084">
    <property type="entry name" value="NUDIX_hydrolase_CS"/>
</dbReference>
<reference evidence="5 6" key="1">
    <citation type="submission" date="2024-02" db="EMBL/GenBank/DDBJ databases">
        <title>Genome analysis and characterization of Microbaculum marinisediminis sp. nov., isolated from marine sediment.</title>
        <authorList>
            <person name="Du Z.-J."/>
            <person name="Ye Y.-Q."/>
            <person name="Zhang Z.-R."/>
            <person name="Yuan S.-M."/>
            <person name="Zhang X.-Y."/>
        </authorList>
    </citation>
    <scope>NUCLEOTIDE SEQUENCE [LARGE SCALE GENOMIC DNA]</scope>
    <source>
        <strain evidence="5 6">SDUM1044001</strain>
    </source>
</reference>
<proteinExistence type="inferred from homology"/>
<keyword evidence="2 3" id="KW-0378">Hydrolase</keyword>
<dbReference type="PRINTS" id="PR00502">
    <property type="entry name" value="NUDIXFAMILY"/>
</dbReference>